<dbReference type="AlphaFoldDB" id="A0A1I1MER6"/>
<feature type="region of interest" description="Disordered" evidence="1">
    <location>
        <begin position="438"/>
        <end position="474"/>
    </location>
</feature>
<keyword evidence="2" id="KW-0418">Kinase</keyword>
<dbReference type="InterPro" id="IPR036890">
    <property type="entry name" value="HATPase_C_sf"/>
</dbReference>
<evidence type="ECO:0000256" key="1">
    <source>
        <dbReference type="SAM" id="MobiDB-lite"/>
    </source>
</evidence>
<dbReference type="STRING" id="517719.SAMN05421762_2378"/>
<sequence length="627" mass="70854">MNDKTKHIDVEDDFQFEPQWGDHAPRGGKSVLNRVLKEGTKVPLFLGQTFINSLRDVGYNTTTSALCEHVDNSIQAGATEVRVYFHQTGQRGAYSIDGLVLDNGRGMEPHVLQVAMSFGGSMYYDNRQGIGRFGVGMKTAALSMSPAVELYSWTEPGAIYTMTLDVNDISSKMSNLLELPEPQLLDALPSSVARILTKPMVYPRLHADQDLFADDEDELLDRMGGSGTIVHIPDCDRVTYKKAQTLAEDAIREMSRIYRVQLSQGLRLFVNNRRVHAFDPTYWDLNARHTRVEGIKEKRSKLIKSWPEIHVPVSENSDRTAPVAVRLYMLPIEEWYDLPRKILKNDLHVFDGHTVSFMRNDREVFSGTVRELAGAGHGDNDWLRLQIDFGGELDEAFGVAMNKQGVRPKKFALDYIREQIREEVTRVRNRTAQFRKERRALDSGNKVSDAERRAGEADAMQAKPLPSPAPTTPEEAAELDANLRGLAVSLKRKDETNDEAFERIKNSKFITTFKHDEYWPFYHVDYQFGKVVLTINTAHPFFSKLYDPIAQLTVNAGSDIDGNTGPDDDGAADETSDVLVALQMLLFSLGRTQSQMSLEGDNPERTKLFEDLRREWSETLKTQLTTL</sequence>
<dbReference type="RefSeq" id="WP_093447822.1">
    <property type="nucleotide sequence ID" value="NZ_FNZG01000001.1"/>
</dbReference>
<dbReference type="Gene3D" id="3.30.565.10">
    <property type="entry name" value="Histidine kinase-like ATPase, C-terminal domain"/>
    <property type="match status" value="1"/>
</dbReference>
<protein>
    <submittedName>
        <fullName evidence="2">Histidine kinase-, DNA gyrase B-, and HSP90-like ATPase</fullName>
    </submittedName>
</protein>
<name>A0A1I1MER6_9RHOB</name>
<organism evidence="2 3">
    <name type="scientific">Pseudooceanicola nitratireducens</name>
    <dbReference type="NCBI Taxonomy" id="517719"/>
    <lineage>
        <taxon>Bacteria</taxon>
        <taxon>Pseudomonadati</taxon>
        <taxon>Pseudomonadota</taxon>
        <taxon>Alphaproteobacteria</taxon>
        <taxon>Rhodobacterales</taxon>
        <taxon>Paracoccaceae</taxon>
        <taxon>Pseudooceanicola</taxon>
    </lineage>
</organism>
<reference evidence="2 3" key="1">
    <citation type="submission" date="2016-10" db="EMBL/GenBank/DDBJ databases">
        <authorList>
            <person name="de Groot N.N."/>
        </authorList>
    </citation>
    <scope>NUCLEOTIDE SEQUENCE [LARGE SCALE GENOMIC DNA]</scope>
    <source>
        <strain evidence="2 3">DSM 29619</strain>
    </source>
</reference>
<dbReference type="Pfam" id="PF13589">
    <property type="entry name" value="HATPase_c_3"/>
    <property type="match status" value="1"/>
</dbReference>
<dbReference type="SUPFAM" id="SSF55874">
    <property type="entry name" value="ATPase domain of HSP90 chaperone/DNA topoisomerase II/histidine kinase"/>
    <property type="match status" value="1"/>
</dbReference>
<keyword evidence="3" id="KW-1185">Reference proteome</keyword>
<dbReference type="EMBL" id="FOLX01000001">
    <property type="protein sequence ID" value="SFC83685.1"/>
    <property type="molecule type" value="Genomic_DNA"/>
</dbReference>
<dbReference type="OrthoDB" id="9813438at2"/>
<dbReference type="GO" id="GO:0016301">
    <property type="term" value="F:kinase activity"/>
    <property type="evidence" value="ECO:0007669"/>
    <property type="project" value="UniProtKB-KW"/>
</dbReference>
<keyword evidence="2" id="KW-0808">Transferase</keyword>
<gene>
    <name evidence="2" type="ORF">SAMN05421762_2378</name>
</gene>
<accession>A0A1I1MER6</accession>
<dbReference type="Proteomes" id="UP000231644">
    <property type="component" value="Unassembled WGS sequence"/>
</dbReference>
<evidence type="ECO:0000313" key="2">
    <source>
        <dbReference type="EMBL" id="SFC83685.1"/>
    </source>
</evidence>
<proteinExistence type="predicted"/>
<evidence type="ECO:0000313" key="3">
    <source>
        <dbReference type="Proteomes" id="UP000231644"/>
    </source>
</evidence>